<dbReference type="RefSeq" id="WP_120355832.1">
    <property type="nucleotide sequence ID" value="NZ_RAQO01000008.1"/>
</dbReference>
<evidence type="ECO:0000313" key="2">
    <source>
        <dbReference type="EMBL" id="RKF15746.1"/>
    </source>
</evidence>
<comment type="caution">
    <text evidence="2">The sequence shown here is derived from an EMBL/GenBank/DDBJ whole genome shotgun (WGS) entry which is preliminary data.</text>
</comment>
<proteinExistence type="predicted"/>
<dbReference type="AlphaFoldDB" id="A0A420E8E7"/>
<evidence type="ECO:0000313" key="3">
    <source>
        <dbReference type="Proteomes" id="UP000286482"/>
    </source>
</evidence>
<evidence type="ECO:0000259" key="1">
    <source>
        <dbReference type="Pfam" id="PF06568"/>
    </source>
</evidence>
<reference evidence="2 3" key="1">
    <citation type="submission" date="2018-09" db="EMBL/GenBank/DDBJ databases">
        <authorList>
            <person name="Wang Z."/>
        </authorList>
    </citation>
    <scope>NUCLEOTIDE SEQUENCE [LARGE SCALE GENOMIC DNA]</scope>
    <source>
        <strain evidence="2 3">ALS 81</strain>
    </source>
</reference>
<accession>A0A420E8E7</accession>
<protein>
    <submittedName>
        <fullName evidence="2">DUF1127 domain-containing protein</fullName>
    </submittedName>
</protein>
<gene>
    <name evidence="2" type="ORF">DBZ36_15320</name>
</gene>
<sequence length="69" mass="8275">MSKVIDSVRTYQGCPPRNSLLAYIEVVNTWFERIKYRRQLQSLPDYLLKDVGLTSGDVYKESMKRFWQR</sequence>
<dbReference type="EMBL" id="RAQO01000008">
    <property type="protein sequence ID" value="RKF15746.1"/>
    <property type="molecule type" value="Genomic_DNA"/>
</dbReference>
<organism evidence="2 3">
    <name type="scientific">Alginatibacterium sediminis</name>
    <dbReference type="NCBI Taxonomy" id="2164068"/>
    <lineage>
        <taxon>Bacteria</taxon>
        <taxon>Pseudomonadati</taxon>
        <taxon>Pseudomonadota</taxon>
        <taxon>Gammaproteobacteria</taxon>
        <taxon>Alteromonadales</taxon>
        <taxon>Alteromonadaceae</taxon>
        <taxon>Alginatibacterium</taxon>
    </lineage>
</organism>
<dbReference type="Pfam" id="PF06568">
    <property type="entry name" value="YjiS-like"/>
    <property type="match status" value="1"/>
</dbReference>
<dbReference type="Proteomes" id="UP000286482">
    <property type="component" value="Unassembled WGS sequence"/>
</dbReference>
<keyword evidence="3" id="KW-1185">Reference proteome</keyword>
<dbReference type="InterPro" id="IPR009506">
    <property type="entry name" value="YjiS-like"/>
</dbReference>
<name>A0A420E8E7_9ALTE</name>
<feature type="domain" description="YjiS-like" evidence="1">
    <location>
        <begin position="30"/>
        <end position="59"/>
    </location>
</feature>
<dbReference type="OrthoDB" id="7306802at2"/>